<dbReference type="GO" id="GO:0005886">
    <property type="term" value="C:plasma membrane"/>
    <property type="evidence" value="ECO:0007669"/>
    <property type="project" value="UniProtKB-SubCell"/>
</dbReference>
<evidence type="ECO:0000256" key="11">
    <source>
        <dbReference type="SAM" id="Phobius"/>
    </source>
</evidence>
<organism evidence="12 13">
    <name type="scientific">Xanthomonas euvesicatoria</name>
    <dbReference type="NCBI Taxonomy" id="456327"/>
    <lineage>
        <taxon>Bacteria</taxon>
        <taxon>Pseudomonadati</taxon>
        <taxon>Pseudomonadota</taxon>
        <taxon>Gammaproteobacteria</taxon>
        <taxon>Lysobacterales</taxon>
        <taxon>Lysobacteraceae</taxon>
        <taxon>Xanthomonas</taxon>
    </lineage>
</organism>
<keyword evidence="7 11" id="KW-0472">Membrane</keyword>
<keyword evidence="6 11" id="KW-1133">Transmembrane helix</keyword>
<evidence type="ECO:0000256" key="4">
    <source>
        <dbReference type="ARBA" id="ARBA00022475"/>
    </source>
</evidence>
<dbReference type="SUPFAM" id="SSF160544">
    <property type="entry name" value="EscU C-terminal domain-like"/>
    <property type="match status" value="1"/>
</dbReference>
<keyword evidence="8" id="KW-0813">Transport</keyword>
<feature type="transmembrane region" description="Helical" evidence="11">
    <location>
        <begin position="264"/>
        <end position="283"/>
    </location>
</feature>
<feature type="transmembrane region" description="Helical" evidence="11">
    <location>
        <begin position="221"/>
        <end position="244"/>
    </location>
</feature>
<comment type="caution">
    <text evidence="12">The sequence shown here is derived from an EMBL/GenBank/DDBJ whole genome shotgun (WGS) entry which is preliminary data.</text>
</comment>
<evidence type="ECO:0000256" key="8">
    <source>
        <dbReference type="ARBA" id="ARBA00023225"/>
    </source>
</evidence>
<dbReference type="PANTHER" id="PTHR30531">
    <property type="entry name" value="FLAGELLAR BIOSYNTHETIC PROTEIN FLHB"/>
    <property type="match status" value="1"/>
</dbReference>
<feature type="compositionally biased region" description="Basic and acidic residues" evidence="10">
    <location>
        <begin position="75"/>
        <end position="99"/>
    </location>
</feature>
<evidence type="ECO:0000256" key="3">
    <source>
        <dbReference type="ARBA" id="ARBA00021622"/>
    </source>
</evidence>
<keyword evidence="4" id="KW-1003">Cell membrane</keyword>
<evidence type="ECO:0000256" key="5">
    <source>
        <dbReference type="ARBA" id="ARBA00022692"/>
    </source>
</evidence>
<dbReference type="Pfam" id="PF01312">
    <property type="entry name" value="Bac_export_2"/>
    <property type="match status" value="1"/>
</dbReference>
<dbReference type="Gene3D" id="3.40.1690.10">
    <property type="entry name" value="secretion proteins EscU"/>
    <property type="match status" value="1"/>
</dbReference>
<evidence type="ECO:0000313" key="12">
    <source>
        <dbReference type="EMBL" id="MBB4725910.1"/>
    </source>
</evidence>
<keyword evidence="5 11" id="KW-0812">Transmembrane</keyword>
<dbReference type="GO" id="GO:0009306">
    <property type="term" value="P:protein secretion"/>
    <property type="evidence" value="ECO:0007669"/>
    <property type="project" value="InterPro"/>
</dbReference>
<dbReference type="NCBIfam" id="TIGR01404">
    <property type="entry name" value="FlhB_rel_III"/>
    <property type="match status" value="1"/>
</dbReference>
<feature type="compositionally biased region" description="Polar residues" evidence="10">
    <location>
        <begin position="60"/>
        <end position="70"/>
    </location>
</feature>
<accession>A0AAW3UA60</accession>
<evidence type="ECO:0000313" key="13">
    <source>
        <dbReference type="Proteomes" id="UP000576603"/>
    </source>
</evidence>
<gene>
    <name evidence="12" type="ORF">FHY32_004324</name>
</gene>
<comment type="similarity">
    <text evidence="2">Belongs to the type III secretion exporter family.</text>
</comment>
<dbReference type="PRINTS" id="PR00950">
    <property type="entry name" value="TYPE3IMSPROT"/>
</dbReference>
<dbReference type="EMBL" id="JACHNL010000015">
    <property type="protein sequence ID" value="MBB4725910.1"/>
    <property type="molecule type" value="Genomic_DNA"/>
</dbReference>
<dbReference type="InterPro" id="IPR006307">
    <property type="entry name" value="BsaZ-like"/>
</dbReference>
<comment type="function">
    <text evidence="9">Required for formation of the rod structure in the basal body of the flagellar apparatus. Together with FliI and FliH, may constitute the export apparatus of flagellin.</text>
</comment>
<dbReference type="InterPro" id="IPR006135">
    <property type="entry name" value="T3SS_substrate_exporter"/>
</dbReference>
<reference evidence="12 13" key="1">
    <citation type="submission" date="2020-08" db="EMBL/GenBank/DDBJ databases">
        <title>Studying the diversity of plant-associated saprophytic bacteria and their role in host health and plant-pathogen interactions.</title>
        <authorList>
            <person name="Potnis N."/>
        </authorList>
    </citation>
    <scope>NUCLEOTIDE SEQUENCE [LARGE SCALE GENOMIC DNA]</scope>
    <source>
        <strain evidence="12 13">CFBP 7922</strain>
    </source>
</reference>
<dbReference type="Proteomes" id="UP000576603">
    <property type="component" value="Unassembled WGS sequence"/>
</dbReference>
<keyword evidence="8" id="KW-0653">Protein transport</keyword>
<sequence>MNLLHTAPRFFNGMRTVHAEKATRATPARSFWKRISEFAGEQTIPASSGYPHIRLASGSFHRSSPQSGAQRSRKDRAMSEEKTEKPTEKKLRDARRDGEVPVSPDVTAAAVLFGALLVMKSAGDYFSDHMRALMTIGFDFPGNTRDAAAINRALGHIGIQGLLLMLPFLVGCLVAGVAGGAFQTGLNASLKPVAPKFDSLNPATGVKKLFSLRSLINLLKLIIKAILIGVVLWAGIRILMPMIIGLAYQTPPDIAQIAWRTLGMLFALGVLLFVLVGAADWSVQHWLFIRDKRMSKDEQKREAKESEGDPEIKGKRKEFAKEMVFGDPRERVAKAKVMVVNPTHYAVALAYEPDDFGLPQVVAKGVDDGALELRAFAHNQGIPIVANPPLARALYQVELGDAVPEPLFETVAVVLRWVDELGRDHGDGDGALPC</sequence>
<name>A0AAW3UA60_XANEU</name>
<feature type="region of interest" description="Disordered" evidence="10">
    <location>
        <begin position="55"/>
        <end position="99"/>
    </location>
</feature>
<comment type="subcellular location">
    <subcellularLocation>
        <location evidence="1">Cell membrane</location>
        <topology evidence="1">Multi-pass membrane protein</topology>
    </subcellularLocation>
</comment>
<keyword evidence="8" id="KW-1006">Bacterial flagellum protein export</keyword>
<dbReference type="PANTHER" id="PTHR30531:SF12">
    <property type="entry name" value="FLAGELLAR BIOSYNTHETIC PROTEIN FLHB"/>
    <property type="match status" value="1"/>
</dbReference>
<feature type="transmembrane region" description="Helical" evidence="11">
    <location>
        <begin position="161"/>
        <end position="182"/>
    </location>
</feature>
<protein>
    <recommendedName>
        <fullName evidence="3">Flagellar biosynthetic protein FlhB</fullName>
    </recommendedName>
</protein>
<evidence type="ECO:0000256" key="6">
    <source>
        <dbReference type="ARBA" id="ARBA00022989"/>
    </source>
</evidence>
<evidence type="ECO:0000256" key="7">
    <source>
        <dbReference type="ARBA" id="ARBA00023136"/>
    </source>
</evidence>
<evidence type="ECO:0000256" key="2">
    <source>
        <dbReference type="ARBA" id="ARBA00010690"/>
    </source>
</evidence>
<dbReference type="AlphaFoldDB" id="A0AAW3UA60"/>
<evidence type="ECO:0000256" key="10">
    <source>
        <dbReference type="SAM" id="MobiDB-lite"/>
    </source>
</evidence>
<evidence type="ECO:0000256" key="1">
    <source>
        <dbReference type="ARBA" id="ARBA00004651"/>
    </source>
</evidence>
<dbReference type="InterPro" id="IPR029025">
    <property type="entry name" value="T3SS_substrate_exporter_C"/>
</dbReference>
<proteinExistence type="inferred from homology"/>
<evidence type="ECO:0000256" key="9">
    <source>
        <dbReference type="ARBA" id="ARBA00025078"/>
    </source>
</evidence>